<evidence type="ECO:0000313" key="4">
    <source>
        <dbReference type="Proteomes" id="UP000245624"/>
    </source>
</evidence>
<dbReference type="OrthoDB" id="2375893at2"/>
<keyword evidence="1" id="KW-0812">Transmembrane</keyword>
<evidence type="ECO:0000259" key="2">
    <source>
        <dbReference type="Pfam" id="PF25231"/>
    </source>
</evidence>
<evidence type="ECO:0000313" key="3">
    <source>
        <dbReference type="EMBL" id="PWU67990.1"/>
    </source>
</evidence>
<feature type="transmembrane region" description="Helical" evidence="1">
    <location>
        <begin position="263"/>
        <end position="284"/>
    </location>
</feature>
<dbReference type="AlphaFoldDB" id="A0A317KYZ3"/>
<dbReference type="PANTHER" id="PTHR33133">
    <property type="entry name" value="OS08G0107100 PROTEIN-RELATED"/>
    <property type="match status" value="1"/>
</dbReference>
<protein>
    <recommendedName>
        <fullName evidence="2">DUF7847 domain-containing protein</fullName>
    </recommendedName>
</protein>
<gene>
    <name evidence="3" type="ORF">DLJ74_12875</name>
</gene>
<sequence>MNNNMKKPLSFGEILDQTFRIVKTNFGSLFMISFLVMAPILIIQSIMLALSGRDLFSSIDPNESFFDQILNDPYVQGYELGYAAGDLFQESLILLSSLLVIFATPLIAGATVWGVKHARDGESFMAKDMLKKASKRYWPLLGGTFLLGLIIFGIMFAFFMFVFLTLLVMIPLQPIAGIPILILLIIGFILGAGLLFTRWSLYLPATLFERVAPGLAKSWRLTKRQTWKFFGMFIVLAIIIGIFSSIFELLLGWLGDSVLYQLLYNFLTMITSIIFTVGYSVMYFDARVRQEATDLKDMIDEYDVTERP</sequence>
<organism evidence="3 4">
    <name type="scientific">Gracilibacillus dipsosauri</name>
    <dbReference type="NCBI Taxonomy" id="178340"/>
    <lineage>
        <taxon>Bacteria</taxon>
        <taxon>Bacillati</taxon>
        <taxon>Bacillota</taxon>
        <taxon>Bacilli</taxon>
        <taxon>Bacillales</taxon>
        <taxon>Bacillaceae</taxon>
        <taxon>Gracilibacillus</taxon>
    </lineage>
</organism>
<name>A0A317KYZ3_9BACI</name>
<dbReference type="PANTHER" id="PTHR33133:SF1">
    <property type="entry name" value="EXPRESSED PROTEIN-RELATED"/>
    <property type="match status" value="1"/>
</dbReference>
<dbReference type="Pfam" id="PF25231">
    <property type="entry name" value="DUF7847"/>
    <property type="match status" value="1"/>
</dbReference>
<dbReference type="Proteomes" id="UP000245624">
    <property type="component" value="Unassembled WGS sequence"/>
</dbReference>
<evidence type="ECO:0000256" key="1">
    <source>
        <dbReference type="SAM" id="Phobius"/>
    </source>
</evidence>
<comment type="caution">
    <text evidence="3">The sequence shown here is derived from an EMBL/GenBank/DDBJ whole genome shotgun (WGS) entry which is preliminary data.</text>
</comment>
<dbReference type="InterPro" id="IPR057169">
    <property type="entry name" value="DUF7847"/>
</dbReference>
<dbReference type="RefSeq" id="WP_109984778.1">
    <property type="nucleotide sequence ID" value="NZ_JAJUIE010000019.1"/>
</dbReference>
<keyword evidence="1" id="KW-1133">Transmembrane helix</keyword>
<proteinExistence type="predicted"/>
<feature type="transmembrane region" description="Helical" evidence="1">
    <location>
        <begin position="176"/>
        <end position="196"/>
    </location>
</feature>
<reference evidence="3 4" key="1">
    <citation type="submission" date="2018-05" db="EMBL/GenBank/DDBJ databases">
        <title>Genomic analysis of Gracilibacillus dipsosauri DD1 reveals novel features of a salt-tolerant amylase.</title>
        <authorList>
            <person name="Deutch C.E."/>
            <person name="Yang S."/>
        </authorList>
    </citation>
    <scope>NUCLEOTIDE SEQUENCE [LARGE SCALE GENOMIC DNA]</scope>
    <source>
        <strain evidence="3 4">DD1</strain>
    </source>
</reference>
<keyword evidence="4" id="KW-1185">Reference proteome</keyword>
<feature type="transmembrane region" description="Helical" evidence="1">
    <location>
        <begin position="229"/>
        <end position="251"/>
    </location>
</feature>
<keyword evidence="1" id="KW-0472">Membrane</keyword>
<feature type="transmembrane region" description="Helical" evidence="1">
    <location>
        <begin position="29"/>
        <end position="50"/>
    </location>
</feature>
<accession>A0A317KYZ3</accession>
<feature type="domain" description="DUF7847" evidence="2">
    <location>
        <begin position="96"/>
        <end position="284"/>
    </location>
</feature>
<feature type="transmembrane region" description="Helical" evidence="1">
    <location>
        <begin position="92"/>
        <end position="116"/>
    </location>
</feature>
<dbReference type="EMBL" id="QGTD01000011">
    <property type="protein sequence ID" value="PWU67990.1"/>
    <property type="molecule type" value="Genomic_DNA"/>
</dbReference>
<feature type="transmembrane region" description="Helical" evidence="1">
    <location>
        <begin position="137"/>
        <end position="170"/>
    </location>
</feature>